<dbReference type="AlphaFoldDB" id="A0A9N7VJQ8"/>
<protein>
    <submittedName>
        <fullName evidence="2">Uncharacterized protein</fullName>
    </submittedName>
</protein>
<feature type="region of interest" description="Disordered" evidence="1">
    <location>
        <begin position="32"/>
        <end position="64"/>
    </location>
</feature>
<evidence type="ECO:0000313" key="3">
    <source>
        <dbReference type="Proteomes" id="UP001153269"/>
    </source>
</evidence>
<proteinExistence type="predicted"/>
<name>A0A9N7VJQ8_PLEPL</name>
<accession>A0A9N7VJQ8</accession>
<sequence>MSLGQSEAEWLNCSGQQADGFLIHCPHLPESAKRRLQPSSLSGKPKEGVVRPQGGHHPQEDKKLWETWKNWVK</sequence>
<dbReference type="EMBL" id="CADEAL010004056">
    <property type="protein sequence ID" value="CAB1450473.1"/>
    <property type="molecule type" value="Genomic_DNA"/>
</dbReference>
<evidence type="ECO:0000313" key="2">
    <source>
        <dbReference type="EMBL" id="CAB1450473.1"/>
    </source>
</evidence>
<gene>
    <name evidence="2" type="ORF">PLEPLA_LOCUS38163</name>
</gene>
<keyword evidence="3" id="KW-1185">Reference proteome</keyword>
<evidence type="ECO:0000256" key="1">
    <source>
        <dbReference type="SAM" id="MobiDB-lite"/>
    </source>
</evidence>
<organism evidence="2 3">
    <name type="scientific">Pleuronectes platessa</name>
    <name type="common">European plaice</name>
    <dbReference type="NCBI Taxonomy" id="8262"/>
    <lineage>
        <taxon>Eukaryota</taxon>
        <taxon>Metazoa</taxon>
        <taxon>Chordata</taxon>
        <taxon>Craniata</taxon>
        <taxon>Vertebrata</taxon>
        <taxon>Euteleostomi</taxon>
        <taxon>Actinopterygii</taxon>
        <taxon>Neopterygii</taxon>
        <taxon>Teleostei</taxon>
        <taxon>Neoteleostei</taxon>
        <taxon>Acanthomorphata</taxon>
        <taxon>Carangaria</taxon>
        <taxon>Pleuronectiformes</taxon>
        <taxon>Pleuronectoidei</taxon>
        <taxon>Pleuronectidae</taxon>
        <taxon>Pleuronectes</taxon>
    </lineage>
</organism>
<reference evidence="2" key="1">
    <citation type="submission" date="2020-03" db="EMBL/GenBank/DDBJ databases">
        <authorList>
            <person name="Weist P."/>
        </authorList>
    </citation>
    <scope>NUCLEOTIDE SEQUENCE</scope>
</reference>
<dbReference type="Proteomes" id="UP001153269">
    <property type="component" value="Unassembled WGS sequence"/>
</dbReference>
<comment type="caution">
    <text evidence="2">The sequence shown here is derived from an EMBL/GenBank/DDBJ whole genome shotgun (WGS) entry which is preliminary data.</text>
</comment>